<reference evidence="5" key="1">
    <citation type="journal article" date="2020" name="bioRxiv">
        <title>Hybrid origin of Populus tomentosa Carr. identified through genome sequencing and phylogenomic analysis.</title>
        <authorList>
            <person name="An X."/>
            <person name="Gao K."/>
            <person name="Chen Z."/>
            <person name="Li J."/>
            <person name="Yang X."/>
            <person name="Yang X."/>
            <person name="Zhou J."/>
            <person name="Guo T."/>
            <person name="Zhao T."/>
            <person name="Huang S."/>
            <person name="Miao D."/>
            <person name="Khan W.U."/>
            <person name="Rao P."/>
            <person name="Ye M."/>
            <person name="Lei B."/>
            <person name="Liao W."/>
            <person name="Wang J."/>
            <person name="Ji L."/>
            <person name="Li Y."/>
            <person name="Guo B."/>
            <person name="Mustafa N.S."/>
            <person name="Li S."/>
            <person name="Yun Q."/>
            <person name="Keller S.R."/>
            <person name="Mao J."/>
            <person name="Zhang R."/>
            <person name="Strauss S.H."/>
        </authorList>
    </citation>
    <scope>NUCLEOTIDE SEQUENCE</scope>
    <source>
        <strain evidence="5">GM15</strain>
        <tissue evidence="5">Leaf</tissue>
    </source>
</reference>
<comment type="subcellular location">
    <subcellularLocation>
        <location evidence="1">Nucleus</location>
    </subcellularLocation>
</comment>
<evidence type="ECO:0000313" key="6">
    <source>
        <dbReference type="Proteomes" id="UP000886885"/>
    </source>
</evidence>
<sequence length="110" mass="12586">MHDRIRRNSNGVFKEREEIKLKVEQEKVIVNWNPSFQPEDFSEDGKDGSQVAGPSDRKHEEEKKDKGEEDTELDLKLSFTSGNLEELCGNGCGLYSLSKLSKQNLDQEEI</sequence>
<evidence type="ECO:0000256" key="4">
    <source>
        <dbReference type="SAM" id="MobiDB-lite"/>
    </source>
</evidence>
<evidence type="ECO:0000313" key="5">
    <source>
        <dbReference type="EMBL" id="KAG6751475.1"/>
    </source>
</evidence>
<feature type="compositionally biased region" description="Basic and acidic residues" evidence="4">
    <location>
        <begin position="55"/>
        <end position="67"/>
    </location>
</feature>
<proteinExistence type="inferred from homology"/>
<dbReference type="Pfam" id="PF15699">
    <property type="entry name" value="NPR1_interact"/>
    <property type="match status" value="1"/>
</dbReference>
<keyword evidence="3" id="KW-0539">Nucleus</keyword>
<dbReference type="GO" id="GO:0005634">
    <property type="term" value="C:nucleus"/>
    <property type="evidence" value="ECO:0007669"/>
    <property type="project" value="UniProtKB-SubCell"/>
</dbReference>
<protein>
    <submittedName>
        <fullName evidence="5">Uncharacterized protein</fullName>
    </submittedName>
</protein>
<dbReference type="AlphaFoldDB" id="A0A8X8CEI3"/>
<evidence type="ECO:0000256" key="1">
    <source>
        <dbReference type="ARBA" id="ARBA00004123"/>
    </source>
</evidence>
<organism evidence="5 6">
    <name type="scientific">Populus tomentosa</name>
    <name type="common">Chinese white poplar</name>
    <dbReference type="NCBI Taxonomy" id="118781"/>
    <lineage>
        <taxon>Eukaryota</taxon>
        <taxon>Viridiplantae</taxon>
        <taxon>Streptophyta</taxon>
        <taxon>Embryophyta</taxon>
        <taxon>Tracheophyta</taxon>
        <taxon>Spermatophyta</taxon>
        <taxon>Magnoliopsida</taxon>
        <taxon>eudicotyledons</taxon>
        <taxon>Gunneridae</taxon>
        <taxon>Pentapetalae</taxon>
        <taxon>rosids</taxon>
        <taxon>fabids</taxon>
        <taxon>Malpighiales</taxon>
        <taxon>Salicaceae</taxon>
        <taxon>Saliceae</taxon>
        <taxon>Populus</taxon>
    </lineage>
</organism>
<keyword evidence="6" id="KW-1185">Reference proteome</keyword>
<gene>
    <name evidence="5" type="ORF">POTOM_043664</name>
</gene>
<accession>A0A8X8CEI3</accession>
<dbReference type="GO" id="GO:0010112">
    <property type="term" value="P:regulation of systemic acquired resistance"/>
    <property type="evidence" value="ECO:0007669"/>
    <property type="project" value="InterPro"/>
</dbReference>
<dbReference type="Proteomes" id="UP000886885">
    <property type="component" value="Chromosome 13A"/>
</dbReference>
<dbReference type="InterPro" id="IPR031425">
    <property type="entry name" value="NPR1/NH1-interacting"/>
</dbReference>
<comment type="caution">
    <text evidence="5">The sequence shown here is derived from an EMBL/GenBank/DDBJ whole genome shotgun (WGS) entry which is preliminary data.</text>
</comment>
<dbReference type="EMBL" id="JAAWWB010000025">
    <property type="protein sequence ID" value="KAG6751475.1"/>
    <property type="molecule type" value="Genomic_DNA"/>
</dbReference>
<comment type="similarity">
    <text evidence="2">Belongs to the NPR1-interactor family.</text>
</comment>
<evidence type="ECO:0000256" key="3">
    <source>
        <dbReference type="ARBA" id="ARBA00023242"/>
    </source>
</evidence>
<name>A0A8X8CEI3_POPTO</name>
<evidence type="ECO:0000256" key="2">
    <source>
        <dbReference type="ARBA" id="ARBA00009937"/>
    </source>
</evidence>
<dbReference type="OrthoDB" id="855725at2759"/>
<feature type="region of interest" description="Disordered" evidence="4">
    <location>
        <begin position="35"/>
        <end position="71"/>
    </location>
</feature>